<dbReference type="InterPro" id="IPR036457">
    <property type="entry name" value="PPM-type-like_dom_sf"/>
</dbReference>
<organism evidence="2 3">
    <name type="scientific">Cupriavidus oxalaticus</name>
    <dbReference type="NCBI Taxonomy" id="96344"/>
    <lineage>
        <taxon>Bacteria</taxon>
        <taxon>Pseudomonadati</taxon>
        <taxon>Pseudomonadota</taxon>
        <taxon>Betaproteobacteria</taxon>
        <taxon>Burkholderiales</taxon>
        <taxon>Burkholderiaceae</taxon>
        <taxon>Cupriavidus</taxon>
    </lineage>
</organism>
<dbReference type="STRING" id="1349762.GCA_001592245_02866"/>
<dbReference type="AlphaFoldDB" id="A0A4P7LBL8"/>
<dbReference type="EMBL" id="CP038634">
    <property type="protein sequence ID" value="QBY49797.1"/>
    <property type="molecule type" value="Genomic_DNA"/>
</dbReference>
<feature type="domain" description="PPM-type phosphatase" evidence="1">
    <location>
        <begin position="138"/>
        <end position="329"/>
    </location>
</feature>
<sequence length="332" mass="34651">MDDASRVGEARRLAADLCARLAFDSVLAGRIAVVANELCSNLVRHAVGGRMFIGARAAGDGMLIELISLDNGPGMHDPQACMRDGYSSAGSAGQGLGAVQRMADDFDIVSRFGQGSVILARFYRDREPGGCPVRAVPVGGCMIGAVCLAAPGEQVSGDGWAIAQHDGGADVVLADGLGHGPLAADAARAALAAFAEMPCASPSQVIEHAHTALRSTRGAAVSAARLDLRGNQIHFAGAGNVMGRVISGTADRTLLPQHGTAGIQVHTIQEQVLDWPAHALVILFSDGVQSRWQLDDASLLRHDPTLIAAFIVWKFGRGRDDATVLVIRRAED</sequence>
<dbReference type="SMART" id="SM00331">
    <property type="entry name" value="PP2C_SIG"/>
    <property type="match status" value="1"/>
</dbReference>
<dbReference type="KEGG" id="cox:E0W60_00705"/>
<evidence type="ECO:0000313" key="3">
    <source>
        <dbReference type="Proteomes" id="UP000295294"/>
    </source>
</evidence>
<dbReference type="InterPro" id="IPR039248">
    <property type="entry name" value="Ptase_RsbX"/>
</dbReference>
<evidence type="ECO:0000259" key="1">
    <source>
        <dbReference type="SMART" id="SM00331"/>
    </source>
</evidence>
<dbReference type="PANTHER" id="PTHR35801">
    <property type="entry name" value="PHOSPHOSERINE PHOSPHATASE RSBX"/>
    <property type="match status" value="1"/>
</dbReference>
<proteinExistence type="predicted"/>
<dbReference type="Gene3D" id="3.30.565.10">
    <property type="entry name" value="Histidine kinase-like ATPase, C-terminal domain"/>
    <property type="match status" value="1"/>
</dbReference>
<dbReference type="Gene3D" id="3.60.40.10">
    <property type="entry name" value="PPM-type phosphatase domain"/>
    <property type="match status" value="1"/>
</dbReference>
<dbReference type="CDD" id="cd16934">
    <property type="entry name" value="HATPase_RsbT-like"/>
    <property type="match status" value="1"/>
</dbReference>
<gene>
    <name evidence="2" type="ORF">E0W60_00705</name>
</gene>
<dbReference type="Proteomes" id="UP000295294">
    <property type="component" value="Chromosome 1"/>
</dbReference>
<dbReference type="InterPro" id="IPR001932">
    <property type="entry name" value="PPM-type_phosphatase-like_dom"/>
</dbReference>
<protein>
    <submittedName>
        <fullName evidence="2">Histidine kinase</fullName>
    </submittedName>
</protein>
<reference evidence="2 3" key="1">
    <citation type="submission" date="2019-03" db="EMBL/GenBank/DDBJ databases">
        <title>Efficiently degradation of phenoxyalkanoic acid herbicides by Cupriavidus oxalaticus strain X32.</title>
        <authorList>
            <person name="Sheng X."/>
        </authorList>
    </citation>
    <scope>NUCLEOTIDE SEQUENCE [LARGE SCALE GENOMIC DNA]</scope>
    <source>
        <strain evidence="2 3">X32</strain>
    </source>
</reference>
<dbReference type="OrthoDB" id="479131at2"/>
<dbReference type="InterPro" id="IPR003594">
    <property type="entry name" value="HATPase_dom"/>
</dbReference>
<dbReference type="GO" id="GO:0016301">
    <property type="term" value="F:kinase activity"/>
    <property type="evidence" value="ECO:0007669"/>
    <property type="project" value="UniProtKB-KW"/>
</dbReference>
<accession>A0A4P7LBL8</accession>
<dbReference type="InterPro" id="IPR036890">
    <property type="entry name" value="HATPase_C_sf"/>
</dbReference>
<dbReference type="SUPFAM" id="SSF55874">
    <property type="entry name" value="ATPase domain of HSP90 chaperone/DNA topoisomerase II/histidine kinase"/>
    <property type="match status" value="1"/>
</dbReference>
<dbReference type="PANTHER" id="PTHR35801:SF1">
    <property type="entry name" value="PHOSPHOSERINE PHOSPHATASE RSBX"/>
    <property type="match status" value="1"/>
</dbReference>
<keyword evidence="2" id="KW-0418">Kinase</keyword>
<dbReference type="SUPFAM" id="SSF81606">
    <property type="entry name" value="PP2C-like"/>
    <property type="match status" value="1"/>
</dbReference>
<dbReference type="Pfam" id="PF07228">
    <property type="entry name" value="SpoIIE"/>
    <property type="match status" value="1"/>
</dbReference>
<keyword evidence="2" id="KW-0808">Transferase</keyword>
<name>A0A4P7LBL8_9BURK</name>
<evidence type="ECO:0000313" key="2">
    <source>
        <dbReference type="EMBL" id="QBY49797.1"/>
    </source>
</evidence>
<dbReference type="Pfam" id="PF13581">
    <property type="entry name" value="HATPase_c_2"/>
    <property type="match status" value="1"/>
</dbReference>
<dbReference type="RefSeq" id="WP_135702670.1">
    <property type="nucleotide sequence ID" value="NZ_CP038634.1"/>
</dbReference>